<keyword evidence="2" id="KW-0229">DNA integration</keyword>
<sequence>MLAEKVVKLNKTEIYDQINLFLDKKHMRSGSDKTRESYERDINDFFYYLTKGTKEVKFLTIDDIQINDDDIINFQIHLKNKGLVNKSINRKVSTVNQLYGRFFRKGYIKNLSSFEEADRLKEGKNYHGVLTVNEVFHMTTLVLNQKRGRKKLTKYFLLLLAMDTCLRKSALLNLTWSDFIEHVDFVEIKAVDKGNEERNLKISKEFYQELLQLKEESKTDKVFDISETSIQDMMDYLKSKMKIEEKRRICFHSVRKCGVSFQYRISGLDIMQAKKAAGHSNLNTTQIYVGETDYGILGAVSSRGQIDDALFEKVSHEELLEGIRNLNKDQILLLNIKLNEINSKN</sequence>
<dbReference type="Pfam" id="PF00589">
    <property type="entry name" value="Phage_integrase"/>
    <property type="match status" value="1"/>
</dbReference>
<dbReference type="PANTHER" id="PTHR30349">
    <property type="entry name" value="PHAGE INTEGRASE-RELATED"/>
    <property type="match status" value="1"/>
</dbReference>
<evidence type="ECO:0000256" key="2">
    <source>
        <dbReference type="ARBA" id="ARBA00022908"/>
    </source>
</evidence>
<dbReference type="InterPro" id="IPR050090">
    <property type="entry name" value="Tyrosine_recombinase_XerCD"/>
</dbReference>
<dbReference type="SUPFAM" id="SSF56349">
    <property type="entry name" value="DNA breaking-rejoining enzymes"/>
    <property type="match status" value="1"/>
</dbReference>
<dbReference type="InterPro" id="IPR004107">
    <property type="entry name" value="Integrase_SAM-like_N"/>
</dbReference>
<evidence type="ECO:0000259" key="7">
    <source>
        <dbReference type="PROSITE" id="PS51900"/>
    </source>
</evidence>
<dbReference type="Proteomes" id="UP000293846">
    <property type="component" value="Unassembled WGS sequence"/>
</dbReference>
<feature type="domain" description="Tyr recombinase" evidence="6">
    <location>
        <begin position="125"/>
        <end position="302"/>
    </location>
</feature>
<evidence type="ECO:0000259" key="6">
    <source>
        <dbReference type="PROSITE" id="PS51898"/>
    </source>
</evidence>
<keyword evidence="4" id="KW-0233">DNA recombination</keyword>
<dbReference type="OrthoDB" id="2399485at2"/>
<keyword evidence="9" id="KW-1185">Reference proteome</keyword>
<dbReference type="PROSITE" id="PS51900">
    <property type="entry name" value="CB"/>
    <property type="match status" value="1"/>
</dbReference>
<evidence type="ECO:0000256" key="3">
    <source>
        <dbReference type="ARBA" id="ARBA00023125"/>
    </source>
</evidence>
<gene>
    <name evidence="8" type="ORF">E0Y62_26925</name>
</gene>
<organism evidence="8 9">
    <name type="scientific">Cytobacillus praedii</name>
    <dbReference type="NCBI Taxonomy" id="1742358"/>
    <lineage>
        <taxon>Bacteria</taxon>
        <taxon>Bacillati</taxon>
        <taxon>Bacillota</taxon>
        <taxon>Bacilli</taxon>
        <taxon>Bacillales</taxon>
        <taxon>Bacillaceae</taxon>
        <taxon>Cytobacillus</taxon>
    </lineage>
</organism>
<evidence type="ECO:0000313" key="9">
    <source>
        <dbReference type="Proteomes" id="UP000293846"/>
    </source>
</evidence>
<comment type="caution">
    <text evidence="8">The sequence shown here is derived from an EMBL/GenBank/DDBJ whole genome shotgun (WGS) entry which is preliminary data.</text>
</comment>
<dbReference type="GO" id="GO:0015074">
    <property type="term" value="P:DNA integration"/>
    <property type="evidence" value="ECO:0007669"/>
    <property type="project" value="UniProtKB-KW"/>
</dbReference>
<dbReference type="RefSeq" id="WP_131239673.1">
    <property type="nucleotide sequence ID" value="NZ_SJTH01000123.1"/>
</dbReference>
<dbReference type="InterPro" id="IPR011010">
    <property type="entry name" value="DNA_brk_join_enz"/>
</dbReference>
<dbReference type="Pfam" id="PF02899">
    <property type="entry name" value="Phage_int_SAM_1"/>
    <property type="match status" value="1"/>
</dbReference>
<dbReference type="InterPro" id="IPR013762">
    <property type="entry name" value="Integrase-like_cat_sf"/>
</dbReference>
<accession>A0A4V2NTJ3</accession>
<dbReference type="GO" id="GO:0003677">
    <property type="term" value="F:DNA binding"/>
    <property type="evidence" value="ECO:0007669"/>
    <property type="project" value="UniProtKB-UniRule"/>
</dbReference>
<reference evidence="8 9" key="1">
    <citation type="submission" date="2019-03" db="EMBL/GenBank/DDBJ databases">
        <authorList>
            <person name="Jensen L."/>
            <person name="Storgaard J."/>
            <person name="Sulaj E."/>
            <person name="Schramm A."/>
            <person name="Marshall I.P.G."/>
        </authorList>
    </citation>
    <scope>NUCLEOTIDE SEQUENCE [LARGE SCALE GENOMIC DNA]</scope>
    <source>
        <strain evidence="8 9">2017H2G3</strain>
    </source>
</reference>
<dbReference type="Gene3D" id="1.10.150.130">
    <property type="match status" value="1"/>
</dbReference>
<name>A0A4V2NTJ3_9BACI</name>
<dbReference type="PROSITE" id="PS51898">
    <property type="entry name" value="TYR_RECOMBINASE"/>
    <property type="match status" value="1"/>
</dbReference>
<keyword evidence="3 5" id="KW-0238">DNA-binding</keyword>
<dbReference type="PANTHER" id="PTHR30349:SF64">
    <property type="entry name" value="PROPHAGE INTEGRASE INTD-RELATED"/>
    <property type="match status" value="1"/>
</dbReference>
<dbReference type="EMBL" id="SJTH01000123">
    <property type="protein sequence ID" value="TCJ00418.1"/>
    <property type="molecule type" value="Genomic_DNA"/>
</dbReference>
<dbReference type="InterPro" id="IPR002104">
    <property type="entry name" value="Integrase_catalytic"/>
</dbReference>
<proteinExistence type="inferred from homology"/>
<dbReference type="Gene3D" id="1.10.443.10">
    <property type="entry name" value="Intergrase catalytic core"/>
    <property type="match status" value="1"/>
</dbReference>
<dbReference type="InterPro" id="IPR010998">
    <property type="entry name" value="Integrase_recombinase_N"/>
</dbReference>
<feature type="domain" description="Core-binding (CB)" evidence="7">
    <location>
        <begin position="12"/>
        <end position="103"/>
    </location>
</feature>
<comment type="similarity">
    <text evidence="1">Belongs to the 'phage' integrase family.</text>
</comment>
<protein>
    <submittedName>
        <fullName evidence="8">Site-specific integrase</fullName>
    </submittedName>
</protein>
<dbReference type="GO" id="GO:0006310">
    <property type="term" value="P:DNA recombination"/>
    <property type="evidence" value="ECO:0007669"/>
    <property type="project" value="UniProtKB-KW"/>
</dbReference>
<evidence type="ECO:0000256" key="4">
    <source>
        <dbReference type="ARBA" id="ARBA00023172"/>
    </source>
</evidence>
<evidence type="ECO:0000256" key="5">
    <source>
        <dbReference type="PROSITE-ProRule" id="PRU01248"/>
    </source>
</evidence>
<dbReference type="AlphaFoldDB" id="A0A4V2NTJ3"/>
<evidence type="ECO:0000256" key="1">
    <source>
        <dbReference type="ARBA" id="ARBA00008857"/>
    </source>
</evidence>
<evidence type="ECO:0000313" key="8">
    <source>
        <dbReference type="EMBL" id="TCJ00418.1"/>
    </source>
</evidence>
<dbReference type="InterPro" id="IPR044068">
    <property type="entry name" value="CB"/>
</dbReference>
<dbReference type="CDD" id="cd00397">
    <property type="entry name" value="DNA_BRE_C"/>
    <property type="match status" value="1"/>
</dbReference>